<proteinExistence type="predicted"/>
<keyword evidence="1" id="KW-0732">Signal</keyword>
<comment type="caution">
    <text evidence="2">The sequence shown here is derived from an EMBL/GenBank/DDBJ whole genome shotgun (WGS) entry which is preliminary data.</text>
</comment>
<evidence type="ECO:0000313" key="2">
    <source>
        <dbReference type="EMBL" id="GAA5150069.1"/>
    </source>
</evidence>
<accession>A0ABP9PPJ4</accession>
<protein>
    <recommendedName>
        <fullName evidence="4">DUF3471 domain-containing protein</fullName>
    </recommendedName>
</protein>
<feature type="signal peptide" evidence="1">
    <location>
        <begin position="1"/>
        <end position="20"/>
    </location>
</feature>
<reference evidence="3" key="1">
    <citation type="journal article" date="2019" name="Int. J. Syst. Evol. Microbiol.">
        <title>The Global Catalogue of Microorganisms (GCM) 10K type strain sequencing project: providing services to taxonomists for standard genome sequencing and annotation.</title>
        <authorList>
            <consortium name="The Broad Institute Genomics Platform"/>
            <consortium name="The Broad Institute Genome Sequencing Center for Infectious Disease"/>
            <person name="Wu L."/>
            <person name="Ma J."/>
        </authorList>
    </citation>
    <scope>NUCLEOTIDE SEQUENCE [LARGE SCALE GENOMIC DNA]</scope>
    <source>
        <strain evidence="3">JCM 18053</strain>
    </source>
</reference>
<gene>
    <name evidence="2" type="ORF">GCM10023213_48560</name>
</gene>
<keyword evidence="3" id="KW-1185">Reference proteome</keyword>
<dbReference type="Proteomes" id="UP001499852">
    <property type="component" value="Unassembled WGS sequence"/>
</dbReference>
<sequence length="257" mass="28021">MFSRLLFAAVLGLTIGPCFAESPDEIHASYQKRAAAACEKIDAVLNKECTAIAADRAAQGDTGAAATIAEQMRRKIAGESVPAPHSAIASLFIMYDSAKLAVLRPVKEASLKEIDAELQRQGKDMTTVVALSRVREVIASTTKKPGEGDQEGKPQKVDASKLELLFVQKTWLSTAGTKYFFAPDKTGHRLHGNDKTPLTWKISTGGVVEAQGFMSPGEPAVFFFKFQDEDHGIFGRQHIRFMRDPITSERVWVKPGA</sequence>
<evidence type="ECO:0008006" key="4">
    <source>
        <dbReference type="Google" id="ProtNLM"/>
    </source>
</evidence>
<dbReference type="RefSeq" id="WP_345739020.1">
    <property type="nucleotide sequence ID" value="NZ_BAABIA010000017.1"/>
</dbReference>
<name>A0ABP9PPJ4_9BACT</name>
<evidence type="ECO:0000313" key="3">
    <source>
        <dbReference type="Proteomes" id="UP001499852"/>
    </source>
</evidence>
<feature type="chain" id="PRO_5045825697" description="DUF3471 domain-containing protein" evidence="1">
    <location>
        <begin position="21"/>
        <end position="257"/>
    </location>
</feature>
<dbReference type="EMBL" id="BAABIA010000017">
    <property type="protein sequence ID" value="GAA5150069.1"/>
    <property type="molecule type" value="Genomic_DNA"/>
</dbReference>
<organism evidence="2 3">
    <name type="scientific">Prosthecobacter algae</name>
    <dbReference type="NCBI Taxonomy" id="1144682"/>
    <lineage>
        <taxon>Bacteria</taxon>
        <taxon>Pseudomonadati</taxon>
        <taxon>Verrucomicrobiota</taxon>
        <taxon>Verrucomicrobiia</taxon>
        <taxon>Verrucomicrobiales</taxon>
        <taxon>Verrucomicrobiaceae</taxon>
        <taxon>Prosthecobacter</taxon>
    </lineage>
</organism>
<evidence type="ECO:0000256" key="1">
    <source>
        <dbReference type="SAM" id="SignalP"/>
    </source>
</evidence>